<gene>
    <name evidence="2" type="ORF">MQC88_10825</name>
</gene>
<name>A0ABT0A638_9GAMM</name>
<dbReference type="RefSeq" id="WP_243321877.1">
    <property type="nucleotide sequence ID" value="NZ_JALGCL010000003.1"/>
</dbReference>
<comment type="caution">
    <text evidence="2">The sequence shown here is derived from an EMBL/GenBank/DDBJ whole genome shotgun (WGS) entry which is preliminary data.</text>
</comment>
<protein>
    <submittedName>
        <fullName evidence="2">Uncharacterized protein</fullName>
    </submittedName>
</protein>
<dbReference type="Proteomes" id="UP001165423">
    <property type="component" value="Unassembled WGS sequence"/>
</dbReference>
<feature type="compositionally biased region" description="Low complexity" evidence="1">
    <location>
        <begin position="53"/>
        <end position="66"/>
    </location>
</feature>
<evidence type="ECO:0000256" key="1">
    <source>
        <dbReference type="SAM" id="MobiDB-lite"/>
    </source>
</evidence>
<dbReference type="EMBL" id="JALGCL010000003">
    <property type="protein sequence ID" value="MCJ0826437.1"/>
    <property type="molecule type" value="Genomic_DNA"/>
</dbReference>
<keyword evidence="3" id="KW-1185">Reference proteome</keyword>
<proteinExistence type="predicted"/>
<evidence type="ECO:0000313" key="2">
    <source>
        <dbReference type="EMBL" id="MCJ0826437.1"/>
    </source>
</evidence>
<feature type="region of interest" description="Disordered" evidence="1">
    <location>
        <begin position="41"/>
        <end position="66"/>
    </location>
</feature>
<organism evidence="2 3">
    <name type="scientific">Cognatiluteimonas sedimenti</name>
    <dbReference type="NCBI Taxonomy" id="2927791"/>
    <lineage>
        <taxon>Bacteria</taxon>
        <taxon>Pseudomonadati</taxon>
        <taxon>Pseudomonadota</taxon>
        <taxon>Gammaproteobacteria</taxon>
        <taxon>Lysobacterales</taxon>
        <taxon>Lysobacteraceae</taxon>
        <taxon>Cognatiluteimonas</taxon>
    </lineage>
</organism>
<evidence type="ECO:0000313" key="3">
    <source>
        <dbReference type="Proteomes" id="UP001165423"/>
    </source>
</evidence>
<accession>A0ABT0A638</accession>
<sequence>MTIPDLFAISPKGNRLILARVVGGRPMTNGMPAATWRTNARAGPADARMPHFGTRGAATTARLARP</sequence>
<reference evidence="2 3" key="1">
    <citation type="submission" date="2022-03" db="EMBL/GenBank/DDBJ databases">
        <title>Luteimonas soily sp. nov., a novel bacterium isolated from the soil.</title>
        <authorList>
            <person name="Zhang X."/>
        </authorList>
    </citation>
    <scope>NUCLEOTIDE SEQUENCE [LARGE SCALE GENOMIC DNA]</scope>
    <source>
        <strain evidence="2 3">50</strain>
    </source>
</reference>